<dbReference type="AlphaFoldDB" id="A0A395GR79"/>
<name>A0A395GR79_9EURO</name>
<dbReference type="Proteomes" id="UP000249402">
    <property type="component" value="Unassembled WGS sequence"/>
</dbReference>
<dbReference type="OrthoDB" id="3235083at2759"/>
<reference evidence="1 2" key="1">
    <citation type="submission" date="2018-02" db="EMBL/GenBank/DDBJ databases">
        <title>The genomes of Aspergillus section Nigri reveals drivers in fungal speciation.</title>
        <authorList>
            <consortium name="DOE Joint Genome Institute"/>
            <person name="Vesth T.C."/>
            <person name="Nybo J."/>
            <person name="Theobald S."/>
            <person name="Brandl J."/>
            <person name="Frisvad J.C."/>
            <person name="Nielsen K.F."/>
            <person name="Lyhne E.K."/>
            <person name="Kogle M.E."/>
            <person name="Kuo A."/>
            <person name="Riley R."/>
            <person name="Clum A."/>
            <person name="Nolan M."/>
            <person name="Lipzen A."/>
            <person name="Salamov A."/>
            <person name="Henrissat B."/>
            <person name="Wiebenga A."/>
            <person name="De vries R.P."/>
            <person name="Grigoriev I.V."/>
            <person name="Mortensen U.H."/>
            <person name="Andersen M.R."/>
            <person name="Baker S.E."/>
        </authorList>
    </citation>
    <scope>NUCLEOTIDE SEQUENCE [LARGE SCALE GENOMIC DNA]</scope>
    <source>
        <strain evidence="1 2">CBS 121593</strain>
    </source>
</reference>
<accession>A0A395GR79</accession>
<protein>
    <submittedName>
        <fullName evidence="1">Uncharacterized protein</fullName>
    </submittedName>
</protein>
<organism evidence="1 2">
    <name type="scientific">Aspergillus ibericus CBS 121593</name>
    <dbReference type="NCBI Taxonomy" id="1448316"/>
    <lineage>
        <taxon>Eukaryota</taxon>
        <taxon>Fungi</taxon>
        <taxon>Dikarya</taxon>
        <taxon>Ascomycota</taxon>
        <taxon>Pezizomycotina</taxon>
        <taxon>Eurotiomycetes</taxon>
        <taxon>Eurotiomycetidae</taxon>
        <taxon>Eurotiales</taxon>
        <taxon>Aspergillaceae</taxon>
        <taxon>Aspergillus</taxon>
        <taxon>Aspergillus subgen. Circumdati</taxon>
    </lineage>
</organism>
<gene>
    <name evidence="1" type="ORF">BO80DRAFT_504675</name>
</gene>
<evidence type="ECO:0000313" key="2">
    <source>
        <dbReference type="Proteomes" id="UP000249402"/>
    </source>
</evidence>
<dbReference type="RefSeq" id="XP_025571796.1">
    <property type="nucleotide sequence ID" value="XM_025724438.1"/>
</dbReference>
<dbReference type="EMBL" id="KZ824462">
    <property type="protein sequence ID" value="RAK97468.1"/>
    <property type="molecule type" value="Genomic_DNA"/>
</dbReference>
<keyword evidence="2" id="KW-1185">Reference proteome</keyword>
<dbReference type="VEuPathDB" id="FungiDB:BO80DRAFT_504675"/>
<evidence type="ECO:0000313" key="1">
    <source>
        <dbReference type="EMBL" id="RAK97468.1"/>
    </source>
</evidence>
<proteinExistence type="predicted"/>
<dbReference type="GeneID" id="37229303"/>
<dbReference type="STRING" id="1448316.A0A395GR79"/>
<sequence length="551" mass="60206">MQNYVQGQVVSPTGKFEALQSGDGHALLFAIDEEQSGTCHTGGHHWSRESSAETGRMWQAQEITLASPPEQSATSFMSYTTVIRVTQMDQQLSAPHARYPSKTVAGGILGSPEFTPLVDPSVPDRDVGDLLGSVPGAISSGWGDIWQATKHGAGSVGRMVYDTATKNLHFFAKIGAQFYHVILDSYNAWTGAGVWILKQLNATWGKLKQYFQAMLHWDDIRRTKDVMHNLIRLWLHDQVNYIPRARQALDSTILEVEQQVNQWARILGDPPAFDQVENLVLELLTAVANEGQVLGAVFSHLQDLVQQFHSLSVVEILQKWAAILVDGTLSSVQVVVDALLNVLAELAQAALGVLDTKIHIPIISDLLNMIGVPDISFLDLFTWIGAVAVTVVYKISEGHYPFPKGDSEVQILSYISKGCGIALKVVFCGPAQTIFKKIGEKAPVLRTGNLVVQDYRGTGAFLDAVLCLHDAVVTAWHFYELSQKTNDTTRSTAFAGEAANIASFASRISYAFAVNDDEQDTRLAFILIMGAANDAFGTWKMAQVATGASLF</sequence>